<protein>
    <submittedName>
        <fullName evidence="2">Uncharacterized protein</fullName>
    </submittedName>
</protein>
<comment type="caution">
    <text evidence="2">The sequence shown here is derived from an EMBL/GenBank/DDBJ whole genome shotgun (WGS) entry which is preliminary data.</text>
</comment>
<dbReference type="RefSeq" id="WP_208271019.1">
    <property type="nucleotide sequence ID" value="NZ_BAAAGM010000054.1"/>
</dbReference>
<accession>A0ABS3RAS2</accession>
<keyword evidence="1" id="KW-0812">Transmembrane</keyword>
<feature type="transmembrane region" description="Helical" evidence="1">
    <location>
        <begin position="6"/>
        <end position="25"/>
    </location>
</feature>
<keyword evidence="1" id="KW-1133">Transmembrane helix</keyword>
<reference evidence="2 3" key="1">
    <citation type="submission" date="2021-03" db="EMBL/GenBank/DDBJ databases">
        <authorList>
            <person name="Kanchanasin P."/>
            <person name="Saeng-In P."/>
            <person name="Phongsopitanun W."/>
            <person name="Yuki M."/>
            <person name="Kudo T."/>
            <person name="Ohkuma M."/>
            <person name="Tanasupawat S."/>
        </authorList>
    </citation>
    <scope>NUCLEOTIDE SEQUENCE [LARGE SCALE GENOMIC DNA]</scope>
    <source>
        <strain evidence="2 3">L46</strain>
    </source>
</reference>
<dbReference type="EMBL" id="JAGEOK010000027">
    <property type="protein sequence ID" value="MBO2442703.1"/>
    <property type="molecule type" value="Genomic_DNA"/>
</dbReference>
<dbReference type="Proteomes" id="UP000666915">
    <property type="component" value="Unassembled WGS sequence"/>
</dbReference>
<proteinExistence type="predicted"/>
<keyword evidence="1" id="KW-0472">Membrane</keyword>
<gene>
    <name evidence="2" type="ORF">J4557_34775</name>
</gene>
<evidence type="ECO:0000313" key="3">
    <source>
        <dbReference type="Proteomes" id="UP000666915"/>
    </source>
</evidence>
<name>A0ABS3RAS2_9ACTN</name>
<organism evidence="2 3">
    <name type="scientific">Actinomadura nitritigenes</name>
    <dbReference type="NCBI Taxonomy" id="134602"/>
    <lineage>
        <taxon>Bacteria</taxon>
        <taxon>Bacillati</taxon>
        <taxon>Actinomycetota</taxon>
        <taxon>Actinomycetes</taxon>
        <taxon>Streptosporangiales</taxon>
        <taxon>Thermomonosporaceae</taxon>
        <taxon>Actinomadura</taxon>
    </lineage>
</organism>
<keyword evidence="3" id="KW-1185">Reference proteome</keyword>
<evidence type="ECO:0000313" key="2">
    <source>
        <dbReference type="EMBL" id="MBO2442703.1"/>
    </source>
</evidence>
<sequence>MGDPTLIGAAVVVTTIVAGVVTTWLRTRSLERLHRERMSTREAMVRRLAPKGRLIDVLDGRLLVIEVGERMPPHDLTVPLLAALSQQSGDGRCQAVAGGWLEHPRAK</sequence>
<evidence type="ECO:0000256" key="1">
    <source>
        <dbReference type="SAM" id="Phobius"/>
    </source>
</evidence>